<accession>A0AAU7C927</accession>
<proteinExistence type="predicted"/>
<organism evidence="1">
    <name type="scientific">Singulisphaera sp. Ch08</name>
    <dbReference type="NCBI Taxonomy" id="3120278"/>
    <lineage>
        <taxon>Bacteria</taxon>
        <taxon>Pseudomonadati</taxon>
        <taxon>Planctomycetota</taxon>
        <taxon>Planctomycetia</taxon>
        <taxon>Isosphaerales</taxon>
        <taxon>Isosphaeraceae</taxon>
        <taxon>Singulisphaera</taxon>
    </lineage>
</organism>
<sequence>MTLTMDLAKIESLVDGVDAAVGQAARVVGDLVVKIGGGEHRAFHPAKVLLIEPPLNASLAISQLDSYLGFHSKS</sequence>
<reference evidence="1" key="1">
    <citation type="submission" date="2024-05" db="EMBL/GenBank/DDBJ databases">
        <title>Planctomycetes of the genus Singulisphaera possess chitinolytic capabilities.</title>
        <authorList>
            <person name="Ivanova A."/>
        </authorList>
    </citation>
    <scope>NUCLEOTIDE SEQUENCE</scope>
    <source>
        <strain evidence="1">Ch08T</strain>
    </source>
</reference>
<gene>
    <name evidence="1" type="ORF">V5E97_23300</name>
</gene>
<dbReference type="AlphaFoldDB" id="A0AAU7C927"/>
<protein>
    <submittedName>
        <fullName evidence="1">Uncharacterized protein</fullName>
    </submittedName>
</protein>
<name>A0AAU7C927_9BACT</name>
<dbReference type="EMBL" id="CP155447">
    <property type="protein sequence ID" value="XBH01276.1"/>
    <property type="molecule type" value="Genomic_DNA"/>
</dbReference>
<evidence type="ECO:0000313" key="1">
    <source>
        <dbReference type="EMBL" id="XBH01276.1"/>
    </source>
</evidence>
<dbReference type="RefSeq" id="WP_406693972.1">
    <property type="nucleotide sequence ID" value="NZ_CP155447.1"/>
</dbReference>